<dbReference type="InterPro" id="IPR047057">
    <property type="entry name" value="MerR_fam"/>
</dbReference>
<dbReference type="PANTHER" id="PTHR30204">
    <property type="entry name" value="REDOX-CYCLING DRUG-SENSING TRANSCRIPTIONAL ACTIVATOR SOXR"/>
    <property type="match status" value="1"/>
</dbReference>
<dbReference type="Gene3D" id="1.10.1660.10">
    <property type="match status" value="1"/>
</dbReference>
<dbReference type="PROSITE" id="PS00552">
    <property type="entry name" value="HTH_MERR_1"/>
    <property type="match status" value="1"/>
</dbReference>
<evidence type="ECO:0000256" key="4">
    <source>
        <dbReference type="ARBA" id="ARBA00023163"/>
    </source>
</evidence>
<dbReference type="SMART" id="SM00422">
    <property type="entry name" value="HTH_MERR"/>
    <property type="match status" value="1"/>
</dbReference>
<keyword evidence="1" id="KW-0678">Repressor</keyword>
<dbReference type="PRINTS" id="PR00040">
    <property type="entry name" value="HTHMERR"/>
</dbReference>
<dbReference type="SUPFAM" id="SSF46955">
    <property type="entry name" value="Putative DNA-binding domain"/>
    <property type="match status" value="1"/>
</dbReference>
<evidence type="ECO:0000256" key="2">
    <source>
        <dbReference type="ARBA" id="ARBA00023015"/>
    </source>
</evidence>
<proteinExistence type="predicted"/>
<dbReference type="EMBL" id="FTNK01000001">
    <property type="protein sequence ID" value="SIQ28463.1"/>
    <property type="molecule type" value="Genomic_DNA"/>
</dbReference>
<dbReference type="PROSITE" id="PS50937">
    <property type="entry name" value="HTH_MERR_2"/>
    <property type="match status" value="1"/>
</dbReference>
<evidence type="ECO:0000256" key="1">
    <source>
        <dbReference type="ARBA" id="ARBA00022491"/>
    </source>
</evidence>
<feature type="domain" description="HTH merR-type" evidence="5">
    <location>
        <begin position="7"/>
        <end position="72"/>
    </location>
</feature>
<reference evidence="6 7" key="1">
    <citation type="submission" date="2017-01" db="EMBL/GenBank/DDBJ databases">
        <authorList>
            <person name="Varghese N."/>
            <person name="Submissions S."/>
        </authorList>
    </citation>
    <scope>NUCLEOTIDE SEQUENCE [LARGE SCALE GENOMIC DNA]</scope>
    <source>
        <strain evidence="6 7">ATCC 23464</strain>
    </source>
</reference>
<keyword evidence="2" id="KW-0805">Transcription regulation</keyword>
<keyword evidence="7" id="KW-1185">Reference proteome</keyword>
<accession>A0ABY1JJA2</accession>
<dbReference type="PANTHER" id="PTHR30204:SF69">
    <property type="entry name" value="MERR-FAMILY TRANSCRIPTIONAL REGULATOR"/>
    <property type="match status" value="1"/>
</dbReference>
<keyword evidence="3" id="KW-0238">DNA-binding</keyword>
<dbReference type="InterPro" id="IPR009061">
    <property type="entry name" value="DNA-bd_dom_put_sf"/>
</dbReference>
<evidence type="ECO:0000313" key="6">
    <source>
        <dbReference type="EMBL" id="SIQ28463.1"/>
    </source>
</evidence>
<name>A0ABY1JJA2_9BACL</name>
<protein>
    <submittedName>
        <fullName evidence="6">MerR family transcriptional regulator, Zn(II)-responsive regulator of zntA</fullName>
    </submittedName>
</protein>
<dbReference type="Proteomes" id="UP000186666">
    <property type="component" value="Unassembled WGS sequence"/>
</dbReference>
<sequence length="135" mass="15555">MEGFKRGQIAQMADVNIETLRYYEEQGLIQPPKRSESGYRLYTDEVLIRLTFIKNAKLCGFTLREIKKALTKSEDHSISISDFIDVIDRKINSINKEISKRENTKSMLSDLKSSLQATNKHLDVQDVLQTLNMKS</sequence>
<evidence type="ECO:0000256" key="3">
    <source>
        <dbReference type="ARBA" id="ARBA00023125"/>
    </source>
</evidence>
<organism evidence="6 7">
    <name type="scientific">Paenibacillus macquariensis</name>
    <dbReference type="NCBI Taxonomy" id="948756"/>
    <lineage>
        <taxon>Bacteria</taxon>
        <taxon>Bacillati</taxon>
        <taxon>Bacillota</taxon>
        <taxon>Bacilli</taxon>
        <taxon>Bacillales</taxon>
        <taxon>Paenibacillaceae</taxon>
        <taxon>Paenibacillus</taxon>
    </lineage>
</organism>
<keyword evidence="4" id="KW-0804">Transcription</keyword>
<evidence type="ECO:0000259" key="5">
    <source>
        <dbReference type="PROSITE" id="PS50937"/>
    </source>
</evidence>
<evidence type="ECO:0000313" key="7">
    <source>
        <dbReference type="Proteomes" id="UP000186666"/>
    </source>
</evidence>
<dbReference type="Pfam" id="PF13411">
    <property type="entry name" value="MerR_1"/>
    <property type="match status" value="1"/>
</dbReference>
<comment type="caution">
    <text evidence="6">The sequence shown here is derived from an EMBL/GenBank/DDBJ whole genome shotgun (WGS) entry which is preliminary data.</text>
</comment>
<gene>
    <name evidence="6" type="ORF">SAMN05421578_10145</name>
</gene>
<dbReference type="InterPro" id="IPR000551">
    <property type="entry name" value="MerR-type_HTH_dom"/>
</dbReference>
<dbReference type="RefSeq" id="WP_068590356.1">
    <property type="nucleotide sequence ID" value="NZ_FTNK01000001.1"/>
</dbReference>